<protein>
    <submittedName>
        <fullName evidence="3">Response regulator transcription factor</fullName>
    </submittedName>
</protein>
<sequence length="221" mass="25468">MFKKVLIAEDMEDINKGVFAMLNELGIQEVQQVQYCDDAYMRIQKARLDKKPFDLLITDLSFKEDYRTQKYPNGPDLIERIRQDDRDMKIIVYSIEDKIQVVKKLFNSYKINGYVCKTRRGLKNLSSAITDIMKGKKYVSPEVDNALSTHSDLDINDYDIALLSHLSKGMSQEEISDYYKKNNISPASLSSIEKRLNKLRVDFNANNAIQLIAIVKDLGLI</sequence>
<dbReference type="Proteomes" id="UP000323188">
    <property type="component" value="Unassembled WGS sequence"/>
</dbReference>
<dbReference type="AlphaFoldDB" id="A0A5B2TT93"/>
<evidence type="ECO:0000313" key="4">
    <source>
        <dbReference type="Proteomes" id="UP000323188"/>
    </source>
</evidence>
<dbReference type="Gene3D" id="3.40.50.2300">
    <property type="match status" value="1"/>
</dbReference>
<proteinExistence type="predicted"/>
<comment type="caution">
    <text evidence="3">The sequence shown here is derived from an EMBL/GenBank/DDBJ whole genome shotgun (WGS) entry which is preliminary data.</text>
</comment>
<name>A0A5B2TT93_9FLAO</name>
<evidence type="ECO:0000313" key="3">
    <source>
        <dbReference type="EMBL" id="KAA2217178.1"/>
    </source>
</evidence>
<keyword evidence="1" id="KW-0597">Phosphoprotein</keyword>
<evidence type="ECO:0000256" key="1">
    <source>
        <dbReference type="PROSITE-ProRule" id="PRU00169"/>
    </source>
</evidence>
<reference evidence="3 4" key="1">
    <citation type="submission" date="2019-09" db="EMBL/GenBank/DDBJ databases">
        <authorList>
            <person name="Khan S.A."/>
            <person name="Jeon C.O."/>
            <person name="Chun B.H."/>
            <person name="Jeong S.E."/>
        </authorList>
    </citation>
    <scope>NUCLEOTIDE SEQUENCE [LARGE SCALE GENOMIC DNA]</scope>
    <source>
        <strain evidence="3 4">KCTC 42508</strain>
    </source>
</reference>
<dbReference type="InterPro" id="IPR001789">
    <property type="entry name" value="Sig_transdc_resp-reg_receiver"/>
</dbReference>
<dbReference type="Pfam" id="PF00072">
    <property type="entry name" value="Response_reg"/>
    <property type="match status" value="1"/>
</dbReference>
<dbReference type="GO" id="GO:0000160">
    <property type="term" value="P:phosphorelay signal transduction system"/>
    <property type="evidence" value="ECO:0007669"/>
    <property type="project" value="InterPro"/>
</dbReference>
<evidence type="ECO:0000259" key="2">
    <source>
        <dbReference type="PROSITE" id="PS50110"/>
    </source>
</evidence>
<accession>A0A5B2TT93</accession>
<dbReference type="InterPro" id="IPR011006">
    <property type="entry name" value="CheY-like_superfamily"/>
</dbReference>
<dbReference type="SMART" id="SM00448">
    <property type="entry name" value="REC"/>
    <property type="match status" value="1"/>
</dbReference>
<organism evidence="3 4">
    <name type="scientific">Maribacter flavus</name>
    <dbReference type="NCBI Taxonomy" id="1658664"/>
    <lineage>
        <taxon>Bacteria</taxon>
        <taxon>Pseudomonadati</taxon>
        <taxon>Bacteroidota</taxon>
        <taxon>Flavobacteriia</taxon>
        <taxon>Flavobacteriales</taxon>
        <taxon>Flavobacteriaceae</taxon>
        <taxon>Maribacter</taxon>
    </lineage>
</organism>
<dbReference type="EMBL" id="VUOE01000002">
    <property type="protein sequence ID" value="KAA2217178.1"/>
    <property type="molecule type" value="Genomic_DNA"/>
</dbReference>
<dbReference type="RefSeq" id="WP_154919616.1">
    <property type="nucleotide sequence ID" value="NZ_VUOE01000002.1"/>
</dbReference>
<gene>
    <name evidence="3" type="ORF">F0361_14530</name>
</gene>
<dbReference type="PROSITE" id="PS50110">
    <property type="entry name" value="RESPONSE_REGULATORY"/>
    <property type="match status" value="1"/>
</dbReference>
<dbReference type="SUPFAM" id="SSF52172">
    <property type="entry name" value="CheY-like"/>
    <property type="match status" value="1"/>
</dbReference>
<feature type="modified residue" description="4-aspartylphosphate" evidence="1">
    <location>
        <position position="59"/>
    </location>
</feature>
<feature type="domain" description="Response regulatory" evidence="2">
    <location>
        <begin position="4"/>
        <end position="132"/>
    </location>
</feature>